<name>A0AB34JQX2_PRYPA</name>
<comment type="caution">
    <text evidence="3">The sequence shown here is derived from an EMBL/GenBank/DDBJ whole genome shotgun (WGS) entry which is preliminary data.</text>
</comment>
<feature type="compositionally biased region" description="Basic and acidic residues" evidence="1">
    <location>
        <begin position="375"/>
        <end position="384"/>
    </location>
</feature>
<evidence type="ECO:0000256" key="2">
    <source>
        <dbReference type="SAM" id="Phobius"/>
    </source>
</evidence>
<evidence type="ECO:0000256" key="1">
    <source>
        <dbReference type="SAM" id="MobiDB-lite"/>
    </source>
</evidence>
<feature type="transmembrane region" description="Helical" evidence="2">
    <location>
        <begin position="64"/>
        <end position="87"/>
    </location>
</feature>
<protein>
    <submittedName>
        <fullName evidence="3">Uncharacterized protein</fullName>
    </submittedName>
</protein>
<feature type="region of interest" description="Disordered" evidence="1">
    <location>
        <begin position="271"/>
        <end position="473"/>
    </location>
</feature>
<organism evidence="3 4">
    <name type="scientific">Prymnesium parvum</name>
    <name type="common">Toxic golden alga</name>
    <dbReference type="NCBI Taxonomy" id="97485"/>
    <lineage>
        <taxon>Eukaryota</taxon>
        <taxon>Haptista</taxon>
        <taxon>Haptophyta</taxon>
        <taxon>Prymnesiophyceae</taxon>
        <taxon>Prymnesiales</taxon>
        <taxon>Prymnesiaceae</taxon>
        <taxon>Prymnesium</taxon>
    </lineage>
</organism>
<accession>A0AB34JQX2</accession>
<dbReference type="EMBL" id="JBGBPQ010000006">
    <property type="protein sequence ID" value="KAL1523452.1"/>
    <property type="molecule type" value="Genomic_DNA"/>
</dbReference>
<keyword evidence="4" id="KW-1185">Reference proteome</keyword>
<reference evidence="3 4" key="1">
    <citation type="journal article" date="2024" name="Science">
        <title>Giant polyketide synthase enzymes in the biosynthesis of giant marine polyether toxins.</title>
        <authorList>
            <person name="Fallon T.R."/>
            <person name="Shende V.V."/>
            <person name="Wierzbicki I.H."/>
            <person name="Pendleton A.L."/>
            <person name="Watervoot N.F."/>
            <person name="Auber R.P."/>
            <person name="Gonzalez D.J."/>
            <person name="Wisecaver J.H."/>
            <person name="Moore B.S."/>
        </authorList>
    </citation>
    <scope>NUCLEOTIDE SEQUENCE [LARGE SCALE GENOMIC DNA]</scope>
    <source>
        <strain evidence="3 4">12B1</strain>
    </source>
</reference>
<feature type="compositionally biased region" description="Basic and acidic residues" evidence="1">
    <location>
        <begin position="175"/>
        <end position="193"/>
    </location>
</feature>
<sequence>MGSEAHDGLTSYDGLTEEEGEAGAPGAVSTVLLNAAVTIDHAAESFQQTHNLSDETTEEIKFRILAALAALCIVLSILAFCSCRAVVRLVRRRAFGYRKALTGEEHADDLSDHSDNSSHTYVTDKVNELLEARLKGELVDHDLDRDAIRQKVSDRTQHIGTLPWGRIQLAEHDDGLPAKAIRPDKSTRPDKPRDKHRALQLLESKDLKPKADPVLLPVGTEVVLLRLEQMRNLNGKLGVIRKYDAETQRYFVEVSTGDRLVLKQENIMPSDFDDASTSIAPSSDVDRTNHGFHPDPLSPARPESEERVDLHERPSDHQSHRPDTLKAVSDGWPSCQPAVRKSSAAVDQEFTAGEQEHKKRQHQPGMVEFDEETDDARATSHEGESQASSANLSDDDAVENVASYDDIDFRPPLDRRQQLPANADDFDIDVPYRSRRPLGARSSHKDGDNDADSGESEHEVGSQASLEDVWSDDDAIHRKDKFDLSMDS</sequence>
<feature type="region of interest" description="Disordered" evidence="1">
    <location>
        <begin position="1"/>
        <end position="21"/>
    </location>
</feature>
<feature type="compositionally biased region" description="Basic and acidic residues" evidence="1">
    <location>
        <begin position="302"/>
        <end position="324"/>
    </location>
</feature>
<evidence type="ECO:0000313" key="3">
    <source>
        <dbReference type="EMBL" id="KAL1523452.1"/>
    </source>
</evidence>
<feature type="region of interest" description="Disordered" evidence="1">
    <location>
        <begin position="175"/>
        <end position="195"/>
    </location>
</feature>
<dbReference type="AlphaFoldDB" id="A0AB34JQX2"/>
<feature type="compositionally biased region" description="Basic and acidic residues" evidence="1">
    <location>
        <begin position="284"/>
        <end position="293"/>
    </location>
</feature>
<dbReference type="Proteomes" id="UP001515480">
    <property type="component" value="Unassembled WGS sequence"/>
</dbReference>
<keyword evidence="2" id="KW-1133">Transmembrane helix</keyword>
<keyword evidence="2" id="KW-0812">Transmembrane</keyword>
<feature type="compositionally biased region" description="Basic and acidic residues" evidence="1">
    <location>
        <begin position="407"/>
        <end position="417"/>
    </location>
</feature>
<keyword evidence="2" id="KW-0472">Membrane</keyword>
<proteinExistence type="predicted"/>
<evidence type="ECO:0000313" key="4">
    <source>
        <dbReference type="Proteomes" id="UP001515480"/>
    </source>
</evidence>
<gene>
    <name evidence="3" type="ORF">AB1Y20_018392</name>
</gene>